<feature type="domain" description="Major facilitator superfamily (MFS) profile" evidence="7">
    <location>
        <begin position="49"/>
        <end position="503"/>
    </location>
</feature>
<name>A0A0C3H376_OIDMZ</name>
<dbReference type="PROSITE" id="PS50850">
    <property type="entry name" value="MFS"/>
    <property type="match status" value="1"/>
</dbReference>
<dbReference type="CDD" id="cd17502">
    <property type="entry name" value="MFS_Azr1_MDR_like"/>
    <property type="match status" value="1"/>
</dbReference>
<dbReference type="Gene3D" id="1.20.1720.10">
    <property type="entry name" value="Multidrug resistance protein D"/>
    <property type="match status" value="1"/>
</dbReference>
<feature type="region of interest" description="Disordered" evidence="5">
    <location>
        <begin position="538"/>
        <end position="588"/>
    </location>
</feature>
<dbReference type="InterPro" id="IPR020846">
    <property type="entry name" value="MFS_dom"/>
</dbReference>
<reference evidence="9" key="2">
    <citation type="submission" date="2015-01" db="EMBL/GenBank/DDBJ databases">
        <title>Evolutionary Origins and Diversification of the Mycorrhizal Mutualists.</title>
        <authorList>
            <consortium name="DOE Joint Genome Institute"/>
            <consortium name="Mycorrhizal Genomics Consortium"/>
            <person name="Kohler A."/>
            <person name="Kuo A."/>
            <person name="Nagy L.G."/>
            <person name="Floudas D."/>
            <person name="Copeland A."/>
            <person name="Barry K.W."/>
            <person name="Cichocki N."/>
            <person name="Veneault-Fourrey C."/>
            <person name="LaButti K."/>
            <person name="Lindquist E.A."/>
            <person name="Lipzen A."/>
            <person name="Lundell T."/>
            <person name="Morin E."/>
            <person name="Murat C."/>
            <person name="Riley R."/>
            <person name="Ohm R."/>
            <person name="Sun H."/>
            <person name="Tunlid A."/>
            <person name="Henrissat B."/>
            <person name="Grigoriev I.V."/>
            <person name="Hibbett D.S."/>
            <person name="Martin F."/>
        </authorList>
    </citation>
    <scope>NUCLEOTIDE SEQUENCE [LARGE SCALE GENOMIC DNA]</scope>
    <source>
        <strain evidence="9">Zn</strain>
    </source>
</reference>
<dbReference type="Proteomes" id="UP000054321">
    <property type="component" value="Unassembled WGS sequence"/>
</dbReference>
<feature type="transmembrane region" description="Helical" evidence="6">
    <location>
        <begin position="512"/>
        <end position="530"/>
    </location>
</feature>
<dbReference type="EMBL" id="KN832883">
    <property type="protein sequence ID" value="KIM96996.1"/>
    <property type="molecule type" value="Genomic_DNA"/>
</dbReference>
<dbReference type="OrthoDB" id="10021397at2759"/>
<feature type="transmembrane region" description="Helical" evidence="6">
    <location>
        <begin position="48"/>
        <end position="72"/>
    </location>
</feature>
<dbReference type="HOGENOM" id="CLU_000960_22_1_1"/>
<dbReference type="InterPro" id="IPR011701">
    <property type="entry name" value="MFS"/>
</dbReference>
<gene>
    <name evidence="8" type="ORF">OIDMADRAFT_44441</name>
</gene>
<comment type="subcellular location">
    <subcellularLocation>
        <location evidence="1">Membrane</location>
        <topology evidence="1">Multi-pass membrane protein</topology>
    </subcellularLocation>
</comment>
<dbReference type="InParanoid" id="A0A0C3H376"/>
<sequence>MTSNTANSAAGDSTVLDTIKSDKTPHDVALKHDASKPEEGKIATRTTLLLISVLMSMFLVALDRTIISTAIPQITDEFNSLPDVGWYGSAYLLTCCSFQLLLGKIYTFYSIKFVLIINVLIFELGSIVCGAAPSSAAFIVGRAISGIGAAGIFVGCIMCIVYTVPLEKRPRLQGLFGSLFGVASIVGPLIGGAFTSKVSWRWCFYINLPFGGIAMVVIAFCLKVPDRGIAKLTWTKKLAQLDAPGTAVLIPGAVCLLLALQWGGQIYAWSSGRIIALLTVMGVLLAAFVSVQVLLPKTATIPPRIFKQRSIIAASWATICVGSSQYIYVYFLPIWFQSINGVSAVESGIRLLPTMLAMVVATISGGIATQKIGYYTPFAIVGSCIMSIGAGLLTTLETDTGRGKWIGYQVLYGFGMGLAFQAPNLAAQTVLPTKDVPVGTSLMFFCQLLGATVFVSVGENVLDNQLVQRLSGMPGFNSTLITSSGATSLLSSLPENLRGTALTAYNESLRKVFQIGLIMSCLTILGTATMEWRSILKKPEGNDDGETGAATTEEEAGAEDGTKADSRTKYRSKNKEKSPDCLKTLGLD</sequence>
<feature type="compositionally biased region" description="Acidic residues" evidence="5">
    <location>
        <begin position="542"/>
        <end position="558"/>
    </location>
</feature>
<evidence type="ECO:0000256" key="3">
    <source>
        <dbReference type="ARBA" id="ARBA00022989"/>
    </source>
</evidence>
<feature type="transmembrane region" description="Helical" evidence="6">
    <location>
        <begin position="374"/>
        <end position="393"/>
    </location>
</feature>
<feature type="transmembrane region" description="Helical" evidence="6">
    <location>
        <begin position="84"/>
        <end position="102"/>
    </location>
</feature>
<keyword evidence="2 6" id="KW-0812">Transmembrane</keyword>
<dbReference type="FunCoup" id="A0A0C3H376">
    <property type="interactions" value="92"/>
</dbReference>
<dbReference type="SUPFAM" id="SSF103473">
    <property type="entry name" value="MFS general substrate transporter"/>
    <property type="match status" value="1"/>
</dbReference>
<feature type="transmembrane region" description="Helical" evidence="6">
    <location>
        <begin position="139"/>
        <end position="163"/>
    </location>
</feature>
<feature type="transmembrane region" description="Helical" evidence="6">
    <location>
        <begin position="405"/>
        <end position="426"/>
    </location>
</feature>
<feature type="transmembrane region" description="Helical" evidence="6">
    <location>
        <begin position="114"/>
        <end position="133"/>
    </location>
</feature>
<proteinExistence type="predicted"/>
<dbReference type="InterPro" id="IPR036259">
    <property type="entry name" value="MFS_trans_sf"/>
</dbReference>
<feature type="transmembrane region" description="Helical" evidence="6">
    <location>
        <begin position="243"/>
        <end position="262"/>
    </location>
</feature>
<dbReference type="GO" id="GO:0005886">
    <property type="term" value="C:plasma membrane"/>
    <property type="evidence" value="ECO:0007669"/>
    <property type="project" value="TreeGrafter"/>
</dbReference>
<protein>
    <recommendedName>
        <fullName evidence="7">Major facilitator superfamily (MFS) profile domain-containing protein</fullName>
    </recommendedName>
</protein>
<keyword evidence="9" id="KW-1185">Reference proteome</keyword>
<feature type="transmembrane region" description="Helical" evidence="6">
    <location>
        <begin position="175"/>
        <end position="196"/>
    </location>
</feature>
<feature type="transmembrane region" description="Helical" evidence="6">
    <location>
        <begin position="274"/>
        <end position="295"/>
    </location>
</feature>
<feature type="transmembrane region" description="Helical" evidence="6">
    <location>
        <begin position="438"/>
        <end position="457"/>
    </location>
</feature>
<evidence type="ECO:0000256" key="5">
    <source>
        <dbReference type="SAM" id="MobiDB-lite"/>
    </source>
</evidence>
<feature type="transmembrane region" description="Helical" evidence="6">
    <location>
        <begin position="316"/>
        <end position="336"/>
    </location>
</feature>
<evidence type="ECO:0000256" key="6">
    <source>
        <dbReference type="SAM" id="Phobius"/>
    </source>
</evidence>
<evidence type="ECO:0000256" key="4">
    <source>
        <dbReference type="ARBA" id="ARBA00023136"/>
    </source>
</evidence>
<dbReference type="PANTHER" id="PTHR23501">
    <property type="entry name" value="MAJOR FACILITATOR SUPERFAMILY"/>
    <property type="match status" value="1"/>
</dbReference>
<dbReference type="GO" id="GO:0022857">
    <property type="term" value="F:transmembrane transporter activity"/>
    <property type="evidence" value="ECO:0007669"/>
    <property type="project" value="InterPro"/>
</dbReference>
<evidence type="ECO:0000256" key="2">
    <source>
        <dbReference type="ARBA" id="ARBA00022692"/>
    </source>
</evidence>
<accession>A0A0C3H376</accession>
<reference evidence="8 9" key="1">
    <citation type="submission" date="2014-04" db="EMBL/GenBank/DDBJ databases">
        <authorList>
            <consortium name="DOE Joint Genome Institute"/>
            <person name="Kuo A."/>
            <person name="Martino E."/>
            <person name="Perotto S."/>
            <person name="Kohler A."/>
            <person name="Nagy L.G."/>
            <person name="Floudas D."/>
            <person name="Copeland A."/>
            <person name="Barry K.W."/>
            <person name="Cichocki N."/>
            <person name="Veneault-Fourrey C."/>
            <person name="LaButti K."/>
            <person name="Lindquist E.A."/>
            <person name="Lipzen A."/>
            <person name="Lundell T."/>
            <person name="Morin E."/>
            <person name="Murat C."/>
            <person name="Sun H."/>
            <person name="Tunlid A."/>
            <person name="Henrissat B."/>
            <person name="Grigoriev I.V."/>
            <person name="Hibbett D.S."/>
            <person name="Martin F."/>
            <person name="Nordberg H.P."/>
            <person name="Cantor M.N."/>
            <person name="Hua S.X."/>
        </authorList>
    </citation>
    <scope>NUCLEOTIDE SEQUENCE [LARGE SCALE GENOMIC DNA]</scope>
    <source>
        <strain evidence="8 9">Zn</strain>
    </source>
</reference>
<dbReference type="FunFam" id="1.20.1720.10:FF:000012">
    <property type="entry name" value="MFS toxin efflux pump (AflT)"/>
    <property type="match status" value="1"/>
</dbReference>
<dbReference type="Pfam" id="PF07690">
    <property type="entry name" value="MFS_1"/>
    <property type="match status" value="1"/>
</dbReference>
<dbReference type="FunFam" id="1.20.1250.20:FF:000196">
    <property type="entry name" value="MFS toxin efflux pump (AflT)"/>
    <property type="match status" value="1"/>
</dbReference>
<keyword evidence="4 6" id="KW-0472">Membrane</keyword>
<feature type="transmembrane region" description="Helical" evidence="6">
    <location>
        <begin position="202"/>
        <end position="222"/>
    </location>
</feature>
<feature type="compositionally biased region" description="Basic and acidic residues" evidence="5">
    <location>
        <begin position="560"/>
        <end position="580"/>
    </location>
</feature>
<organism evidence="8 9">
    <name type="scientific">Oidiodendron maius (strain Zn)</name>
    <dbReference type="NCBI Taxonomy" id="913774"/>
    <lineage>
        <taxon>Eukaryota</taxon>
        <taxon>Fungi</taxon>
        <taxon>Dikarya</taxon>
        <taxon>Ascomycota</taxon>
        <taxon>Pezizomycotina</taxon>
        <taxon>Leotiomycetes</taxon>
        <taxon>Leotiomycetes incertae sedis</taxon>
        <taxon>Myxotrichaceae</taxon>
        <taxon>Oidiodendron</taxon>
    </lineage>
</organism>
<feature type="transmembrane region" description="Helical" evidence="6">
    <location>
        <begin position="348"/>
        <end position="367"/>
    </location>
</feature>
<dbReference type="PANTHER" id="PTHR23501:SF153">
    <property type="entry name" value="AFLATOXIN EFFLUX PUMP, PUTATIVE-RELATED"/>
    <property type="match status" value="1"/>
</dbReference>
<dbReference type="AlphaFoldDB" id="A0A0C3H376"/>
<evidence type="ECO:0000313" key="9">
    <source>
        <dbReference type="Proteomes" id="UP000054321"/>
    </source>
</evidence>
<evidence type="ECO:0000313" key="8">
    <source>
        <dbReference type="EMBL" id="KIM96996.1"/>
    </source>
</evidence>
<evidence type="ECO:0000256" key="1">
    <source>
        <dbReference type="ARBA" id="ARBA00004141"/>
    </source>
</evidence>
<dbReference type="Gene3D" id="1.20.1250.20">
    <property type="entry name" value="MFS general substrate transporter like domains"/>
    <property type="match status" value="1"/>
</dbReference>
<keyword evidence="3 6" id="KW-1133">Transmembrane helix</keyword>
<evidence type="ECO:0000259" key="7">
    <source>
        <dbReference type="PROSITE" id="PS50850"/>
    </source>
</evidence>